<sequence length="210" mass="23406">MDGSGTADQVERAAQSPGVSTAGATHTREVDPLTVTRRLQREGRWYGQIELERDEMMRMSKKRFPDKASRQQWVYGELHRMYPPIQNGKISHSDAGQIQGLSAIPDAWPELPANASLAAEVAWVQANRLRIVEERSSGATLVHLARALSPAPSWAALGWLETSIRSYAKYVDVAAKATASGDDEALVWRHERMAIVEVERLLDEMREDEG</sequence>
<feature type="region of interest" description="Disordered" evidence="1">
    <location>
        <begin position="1"/>
        <end position="33"/>
    </location>
</feature>
<accession>A0A517ZY38</accession>
<protein>
    <submittedName>
        <fullName evidence="2">Uncharacterized protein</fullName>
    </submittedName>
</protein>
<reference evidence="2 3" key="1">
    <citation type="submission" date="2019-02" db="EMBL/GenBank/DDBJ databases">
        <title>Deep-cultivation of Planctomycetes and their phenomic and genomic characterization uncovers novel biology.</title>
        <authorList>
            <person name="Wiegand S."/>
            <person name="Jogler M."/>
            <person name="Boedeker C."/>
            <person name="Pinto D."/>
            <person name="Vollmers J."/>
            <person name="Rivas-Marin E."/>
            <person name="Kohn T."/>
            <person name="Peeters S.H."/>
            <person name="Heuer A."/>
            <person name="Rast P."/>
            <person name="Oberbeckmann S."/>
            <person name="Bunk B."/>
            <person name="Jeske O."/>
            <person name="Meyerdierks A."/>
            <person name="Storesund J.E."/>
            <person name="Kallscheuer N."/>
            <person name="Luecker S."/>
            <person name="Lage O.M."/>
            <person name="Pohl T."/>
            <person name="Merkel B.J."/>
            <person name="Hornburger P."/>
            <person name="Mueller R.-W."/>
            <person name="Bruemmer F."/>
            <person name="Labrenz M."/>
            <person name="Spormann A.M."/>
            <person name="Op den Camp H."/>
            <person name="Overmann J."/>
            <person name="Amann R."/>
            <person name="Jetten M.S.M."/>
            <person name="Mascher T."/>
            <person name="Medema M.H."/>
            <person name="Devos D.P."/>
            <person name="Kaster A.-K."/>
            <person name="Ovreas L."/>
            <person name="Rohde M."/>
            <person name="Galperin M.Y."/>
            <person name="Jogler C."/>
        </authorList>
    </citation>
    <scope>NUCLEOTIDE SEQUENCE [LARGE SCALE GENOMIC DNA]</scope>
    <source>
        <strain evidence="2 3">Mal52</strain>
    </source>
</reference>
<dbReference type="EMBL" id="CP036276">
    <property type="protein sequence ID" value="QDU47384.1"/>
    <property type="molecule type" value="Genomic_DNA"/>
</dbReference>
<keyword evidence="3" id="KW-1185">Reference proteome</keyword>
<name>A0A517ZY38_9PLAN</name>
<gene>
    <name evidence="2" type="ORF">Mal52_59130</name>
</gene>
<evidence type="ECO:0000256" key="1">
    <source>
        <dbReference type="SAM" id="MobiDB-lite"/>
    </source>
</evidence>
<evidence type="ECO:0000313" key="3">
    <source>
        <dbReference type="Proteomes" id="UP000319383"/>
    </source>
</evidence>
<organism evidence="2 3">
    <name type="scientific">Symmachiella dynata</name>
    <dbReference type="NCBI Taxonomy" id="2527995"/>
    <lineage>
        <taxon>Bacteria</taxon>
        <taxon>Pseudomonadati</taxon>
        <taxon>Planctomycetota</taxon>
        <taxon>Planctomycetia</taxon>
        <taxon>Planctomycetales</taxon>
        <taxon>Planctomycetaceae</taxon>
        <taxon>Symmachiella</taxon>
    </lineage>
</organism>
<evidence type="ECO:0000313" key="2">
    <source>
        <dbReference type="EMBL" id="QDU47384.1"/>
    </source>
</evidence>
<dbReference type="KEGG" id="sdyn:Mal52_59130"/>
<proteinExistence type="predicted"/>
<dbReference type="Proteomes" id="UP000319383">
    <property type="component" value="Chromosome"/>
</dbReference>
<dbReference type="AlphaFoldDB" id="A0A517ZY38"/>